<dbReference type="InterPro" id="IPR031052">
    <property type="entry name" value="FHY3/FAR1"/>
</dbReference>
<sequence length="379" mass="42757">MLNYCKIEINKGCLVGEFAVERKFQKLYTDAKFLEVQKQCMREVEHTVSEKVWIWSKYLKKEISLGGRKRIYVVLFNKKTSFAKCECNHFECHVIVCRHIINVLYVENVETVPSGYIVDHWRKDIQRKHTLVKVACHDPEKTDEVKRYDKIMNATEPATLRGSISEQKLDMVIEGIMNIVLRLDESDVVTTVVGDNQGGGPSSVGNRKASDGPTTPGFVNKPPKSIGDTPTPTPTVIIKDPDTRGGVKAHRTRDKRFLQPGENKKPAKKQVRKTKNVVDDDNPEPSIYQNRGPMSVHPQNNYVHPQIPFTPGWGGHNRYVSNVAADPQQHEGVVRGSMIYPEQNYNNGVPVQHYQSSSSRVGGGVATNLFPLGWDSYES</sequence>
<proteinExistence type="inferred from homology"/>
<evidence type="ECO:0000259" key="4">
    <source>
        <dbReference type="PROSITE" id="PS50966"/>
    </source>
</evidence>
<comment type="function">
    <text evidence="2">Putative transcription activator involved in regulating light control of development.</text>
</comment>
<feature type="compositionally biased region" description="Basic residues" evidence="3">
    <location>
        <begin position="266"/>
        <end position="275"/>
    </location>
</feature>
<reference evidence="5" key="1">
    <citation type="journal article" date="2021" name="Nat. Commun.">
        <title>Genomic analyses provide insights into spinach domestication and the genetic basis of agronomic traits.</title>
        <authorList>
            <person name="Cai X."/>
            <person name="Sun X."/>
            <person name="Xu C."/>
            <person name="Sun H."/>
            <person name="Wang X."/>
            <person name="Ge C."/>
            <person name="Zhang Z."/>
            <person name="Wang Q."/>
            <person name="Fei Z."/>
            <person name="Jiao C."/>
            <person name="Wang Q."/>
        </authorList>
    </citation>
    <scope>NUCLEOTIDE SEQUENCE [LARGE SCALE GENOMIC DNA]</scope>
    <source>
        <strain evidence="5">cv. Varoflay</strain>
    </source>
</reference>
<evidence type="ECO:0000256" key="1">
    <source>
        <dbReference type="PROSITE-ProRule" id="PRU00325"/>
    </source>
</evidence>
<organism evidence="5 6">
    <name type="scientific">Spinacia oleracea</name>
    <name type="common">Spinach</name>
    <dbReference type="NCBI Taxonomy" id="3562"/>
    <lineage>
        <taxon>Eukaryota</taxon>
        <taxon>Viridiplantae</taxon>
        <taxon>Streptophyta</taxon>
        <taxon>Embryophyta</taxon>
        <taxon>Tracheophyta</taxon>
        <taxon>Spermatophyta</taxon>
        <taxon>Magnoliopsida</taxon>
        <taxon>eudicotyledons</taxon>
        <taxon>Gunneridae</taxon>
        <taxon>Pentapetalae</taxon>
        <taxon>Caryophyllales</taxon>
        <taxon>Chenopodiaceae</taxon>
        <taxon>Chenopodioideae</taxon>
        <taxon>Anserineae</taxon>
        <taxon>Spinacia</taxon>
    </lineage>
</organism>
<keyword evidence="5" id="KW-1185">Reference proteome</keyword>
<dbReference type="GeneID" id="110802303"/>
<evidence type="ECO:0000313" key="6">
    <source>
        <dbReference type="RefSeq" id="XP_056698016.1"/>
    </source>
</evidence>
<keyword evidence="2" id="KW-0862">Zinc</keyword>
<accession>A0ABM3RQW8</accession>
<keyword evidence="1 2" id="KW-0863">Zinc-finger</keyword>
<feature type="domain" description="SWIM-type" evidence="4">
    <location>
        <begin position="72"/>
        <end position="108"/>
    </location>
</feature>
<keyword evidence="2" id="KW-0479">Metal-binding</keyword>
<dbReference type="PANTHER" id="PTHR31669:SF283">
    <property type="entry name" value="PROTEIN FAR1-RELATED SEQUENCE"/>
    <property type="match status" value="1"/>
</dbReference>
<dbReference type="PANTHER" id="PTHR31669">
    <property type="entry name" value="PROTEIN FAR1-RELATED SEQUENCE 10-RELATED"/>
    <property type="match status" value="1"/>
</dbReference>
<comment type="subcellular location">
    <subcellularLocation>
        <location evidence="2">Nucleus</location>
    </subcellularLocation>
</comment>
<reference evidence="6" key="2">
    <citation type="submission" date="2025-08" db="UniProtKB">
        <authorList>
            <consortium name="RefSeq"/>
        </authorList>
    </citation>
    <scope>IDENTIFICATION</scope>
    <source>
        <tissue evidence="6">Leaf</tissue>
    </source>
</reference>
<dbReference type="RefSeq" id="XP_056698016.1">
    <property type="nucleotide sequence ID" value="XM_056842038.1"/>
</dbReference>
<comment type="similarity">
    <text evidence="2">Belongs to the FHY3/FAR1 family.</text>
</comment>
<dbReference type="Proteomes" id="UP000813463">
    <property type="component" value="Chromosome 4"/>
</dbReference>
<dbReference type="InterPro" id="IPR007527">
    <property type="entry name" value="Znf_SWIM"/>
</dbReference>
<dbReference type="PROSITE" id="PS50966">
    <property type="entry name" value="ZF_SWIM"/>
    <property type="match status" value="1"/>
</dbReference>
<protein>
    <recommendedName>
        <fullName evidence="2">Protein FAR1-RELATED SEQUENCE</fullName>
    </recommendedName>
</protein>
<evidence type="ECO:0000256" key="2">
    <source>
        <dbReference type="RuleBase" id="RU367018"/>
    </source>
</evidence>
<name>A0ABM3RQW8_SPIOL</name>
<gene>
    <name evidence="6" type="primary">LOC110802303</name>
</gene>
<evidence type="ECO:0000313" key="5">
    <source>
        <dbReference type="Proteomes" id="UP000813463"/>
    </source>
</evidence>
<feature type="region of interest" description="Disordered" evidence="3">
    <location>
        <begin position="192"/>
        <end position="285"/>
    </location>
</feature>
<keyword evidence="2" id="KW-0539">Nucleus</keyword>
<evidence type="ECO:0000256" key="3">
    <source>
        <dbReference type="SAM" id="MobiDB-lite"/>
    </source>
</evidence>